<evidence type="ECO:0000256" key="1">
    <source>
        <dbReference type="SAM" id="MobiDB-lite"/>
    </source>
</evidence>
<protein>
    <submittedName>
        <fullName evidence="5">FHA domain-containing protein</fullName>
    </submittedName>
</protein>
<feature type="domain" description="FHA" evidence="3">
    <location>
        <begin position="455"/>
        <end position="504"/>
    </location>
</feature>
<evidence type="ECO:0000259" key="3">
    <source>
        <dbReference type="PROSITE" id="PS50006"/>
    </source>
</evidence>
<dbReference type="EMBL" id="JAJITC010000001">
    <property type="protein sequence ID" value="MCC8400481.1"/>
    <property type="molecule type" value="Genomic_DNA"/>
</dbReference>
<dbReference type="Gene3D" id="2.60.200.20">
    <property type="match status" value="1"/>
</dbReference>
<dbReference type="Proteomes" id="UP001430614">
    <property type="component" value="Unassembled WGS sequence"/>
</dbReference>
<dbReference type="CDD" id="cd00198">
    <property type="entry name" value="vWFA"/>
    <property type="match status" value="1"/>
</dbReference>
<reference evidence="5 6" key="1">
    <citation type="submission" date="2021-11" db="EMBL/GenBank/DDBJ databases">
        <authorList>
            <person name="Oh E.-T."/>
            <person name="Kim S.-B."/>
        </authorList>
    </citation>
    <scope>NUCLEOTIDE SEQUENCE [LARGE SCALE GENOMIC DNA]</scope>
    <source>
        <strain evidence="5 6">MMS20-SJTN17</strain>
    </source>
</reference>
<evidence type="ECO:0000313" key="6">
    <source>
        <dbReference type="Proteomes" id="UP001430614"/>
    </source>
</evidence>
<dbReference type="InterPro" id="IPR050923">
    <property type="entry name" value="Cell_Proc_Reg/RNA_Proc"/>
</dbReference>
<evidence type="ECO:0000259" key="4">
    <source>
        <dbReference type="PROSITE" id="PS50234"/>
    </source>
</evidence>
<keyword evidence="2" id="KW-0732">Signal</keyword>
<dbReference type="InterPro" id="IPR036465">
    <property type="entry name" value="vWFA_dom_sf"/>
</dbReference>
<dbReference type="SUPFAM" id="SSF53300">
    <property type="entry name" value="vWA-like"/>
    <property type="match status" value="1"/>
</dbReference>
<dbReference type="Pfam" id="PF00498">
    <property type="entry name" value="FHA"/>
    <property type="match status" value="1"/>
</dbReference>
<feature type="domain" description="VWFA" evidence="4">
    <location>
        <begin position="95"/>
        <end position="266"/>
    </location>
</feature>
<dbReference type="Pfam" id="PF13519">
    <property type="entry name" value="VWA_2"/>
    <property type="match status" value="1"/>
</dbReference>
<dbReference type="InterPro" id="IPR000253">
    <property type="entry name" value="FHA_dom"/>
</dbReference>
<sequence length="546" mass="56816">MSHRRFKSALRMLRSGASGLALALVTAPACAAPLQAVAVSQPEPGNVTLTVLAPGAAPVADAFTLQLPGADTAPTKVAAQSVEPASVLPPDLATAVLLCVDRSGSMHSAVPAIKAALKDVLARPRPDLRIALMSFGSDTPAPTPFYSESAPILEAVDAIRAEIGRDGKTRLYDALNIGMSTLANAPLRGPKRLVVITDGKDEGSQTRFDVLSVLMQRRGQPMDAIAFGQSAQKTSSALATLANRSSGAFVLATSPTSLAEALRDDLGTAPASAYDVRFHYDAAPGLPPLRSAQVIYAAGAGAPPVVMSIRAGLAAPAPSAAQPPPSPSPTVASAALAGPASGHHAESKTESANPTSSAHGSAMTIGSVKISVKFGFSVLVGLAATLSVLAYTLRRKHVFVPPPDEPRPPEPKQPRQATHIGVMFPPPSPGRPAALLVNEGSRGATHSYAIEKSNVRIGADEANDLIVRDYYVSRKHANIRFESGTLYLTDLGSSNGTFLNGARVKQVMTLSPGDQIRFGHSTWEVRRAAEASVAGRSREHFERPVP</sequence>
<dbReference type="Gene3D" id="3.40.50.410">
    <property type="entry name" value="von Willebrand factor, type A domain"/>
    <property type="match status" value="1"/>
</dbReference>
<dbReference type="PROSITE" id="PS50234">
    <property type="entry name" value="VWFA"/>
    <property type="match status" value="1"/>
</dbReference>
<comment type="caution">
    <text evidence="5">The sequence shown here is derived from an EMBL/GenBank/DDBJ whole genome shotgun (WGS) entry which is preliminary data.</text>
</comment>
<feature type="region of interest" description="Disordered" evidence="1">
    <location>
        <begin position="316"/>
        <end position="361"/>
    </location>
</feature>
<feature type="compositionally biased region" description="Polar residues" evidence="1">
    <location>
        <begin position="350"/>
        <end position="359"/>
    </location>
</feature>
<feature type="signal peptide" evidence="2">
    <location>
        <begin position="1"/>
        <end position="31"/>
    </location>
</feature>
<feature type="chain" id="PRO_5046899115" evidence="2">
    <location>
        <begin position="32"/>
        <end position="546"/>
    </location>
</feature>
<dbReference type="SUPFAM" id="SSF49879">
    <property type="entry name" value="SMAD/FHA domain"/>
    <property type="match status" value="1"/>
</dbReference>
<dbReference type="InterPro" id="IPR008984">
    <property type="entry name" value="SMAD_FHA_dom_sf"/>
</dbReference>
<dbReference type="SMART" id="SM00327">
    <property type="entry name" value="VWA"/>
    <property type="match status" value="1"/>
</dbReference>
<accession>A0ABS8K6W1</accession>
<dbReference type="CDD" id="cd00060">
    <property type="entry name" value="FHA"/>
    <property type="match status" value="1"/>
</dbReference>
<dbReference type="PANTHER" id="PTHR23308">
    <property type="entry name" value="NUCLEAR INHIBITOR OF PROTEIN PHOSPHATASE-1"/>
    <property type="match status" value="1"/>
</dbReference>
<evidence type="ECO:0000313" key="5">
    <source>
        <dbReference type="EMBL" id="MCC8400481.1"/>
    </source>
</evidence>
<gene>
    <name evidence="5" type="ORF">LJ655_01000</name>
</gene>
<evidence type="ECO:0000256" key="2">
    <source>
        <dbReference type="SAM" id="SignalP"/>
    </source>
</evidence>
<name>A0ABS8K6W1_9BURK</name>
<dbReference type="InterPro" id="IPR002035">
    <property type="entry name" value="VWF_A"/>
</dbReference>
<dbReference type="PROSITE" id="PS50006">
    <property type="entry name" value="FHA_DOMAIN"/>
    <property type="match status" value="1"/>
</dbReference>
<dbReference type="RefSeq" id="WP_230559397.1">
    <property type="nucleotide sequence ID" value="NZ_JAJITC010000001.1"/>
</dbReference>
<keyword evidence="6" id="KW-1185">Reference proteome</keyword>
<dbReference type="SMART" id="SM00240">
    <property type="entry name" value="FHA"/>
    <property type="match status" value="1"/>
</dbReference>
<organism evidence="5 6">
    <name type="scientific">Paraburkholderia translucens</name>
    <dbReference type="NCBI Taxonomy" id="2886945"/>
    <lineage>
        <taxon>Bacteria</taxon>
        <taxon>Pseudomonadati</taxon>
        <taxon>Pseudomonadota</taxon>
        <taxon>Betaproteobacteria</taxon>
        <taxon>Burkholderiales</taxon>
        <taxon>Burkholderiaceae</taxon>
        <taxon>Paraburkholderia</taxon>
    </lineage>
</organism>
<proteinExistence type="predicted"/>